<evidence type="ECO:0000313" key="1">
    <source>
        <dbReference type="EMBL" id="ALY08526.1"/>
    </source>
</evidence>
<reference evidence="1 2" key="1">
    <citation type="submission" date="2015-11" db="EMBL/GenBank/DDBJ databases">
        <authorList>
            <person name="Conboy A.J."/>
            <person name="Conboy D.B."/>
            <person name="Cross T."/>
            <person name="Afram P."/>
            <person name="Dunbar D."/>
            <person name="Schaff J.E."/>
            <person name="Dashiell C.L."/>
            <person name="Macialek J.A."/>
            <person name="Bradley K.W."/>
            <person name="Asai D.J."/>
            <person name="Bowman C.A."/>
            <person name="Russell D.A."/>
            <person name="Pope W.H."/>
            <person name="Jacobs-Sera D."/>
            <person name="Hendrix R.W."/>
            <person name="Hatfull G.F."/>
        </authorList>
    </citation>
    <scope>NUCLEOTIDE SEQUENCE [LARGE SCALE GENOMIC DNA]</scope>
</reference>
<sequence length="94" mass="10413">MTDTMTITELHSHVERKFTGGYRCQAVLTAWDVTTETATYLLHFHAAGRYVAKLDTTIYAQAVQAASGMRGAATYSHKPTAKHTYQISVTTEDD</sequence>
<evidence type="ECO:0000313" key="2">
    <source>
        <dbReference type="Proteomes" id="UP000222515"/>
    </source>
</evidence>
<protein>
    <submittedName>
        <fullName evidence="1">Uncharacterized protein</fullName>
    </submittedName>
</protein>
<gene>
    <name evidence="1" type="primary">83</name>
    <name evidence="1" type="ORF">ANANSI_83</name>
</gene>
<dbReference type="Proteomes" id="UP000222515">
    <property type="component" value="Segment"/>
</dbReference>
<accession>A0A0U4B1J3</accession>
<dbReference type="EMBL" id="KU160639">
    <property type="protein sequence ID" value="ALY08526.1"/>
    <property type="molecule type" value="Genomic_DNA"/>
</dbReference>
<proteinExistence type="predicted"/>
<name>A0A0U4B1J3_9CAUD</name>
<organism evidence="1 2">
    <name type="scientific">Arthrobacter phage Anansi</name>
    <dbReference type="NCBI Taxonomy" id="1772292"/>
    <lineage>
        <taxon>Viruses</taxon>
        <taxon>Duplodnaviria</taxon>
        <taxon>Heunggongvirae</taxon>
        <taxon>Uroviricota</taxon>
        <taxon>Caudoviricetes</taxon>
        <taxon>Amigovirus</taxon>
        <taxon>Amigovirus amigo</taxon>
    </lineage>
</organism>